<evidence type="ECO:0000313" key="3">
    <source>
        <dbReference type="Proteomes" id="UP000306317"/>
    </source>
</evidence>
<accession>A0A4S3KHU8</accession>
<feature type="transmembrane region" description="Helical" evidence="1">
    <location>
        <begin position="93"/>
        <end position="115"/>
    </location>
</feature>
<proteinExistence type="predicted"/>
<reference evidence="2 3" key="1">
    <citation type="submission" date="2017-02" db="EMBL/GenBank/DDBJ databases">
        <title>Whole genome sequencing of Rhodanobacter lindaniclasticus DSM 17932.</title>
        <authorList>
            <person name="Kumar S."/>
            <person name="Patil P."/>
            <person name="Patil P.B."/>
        </authorList>
    </citation>
    <scope>NUCLEOTIDE SEQUENCE [LARGE SCALE GENOMIC DNA]</scope>
    <source>
        <strain evidence="2 3">DSM 17932</strain>
    </source>
</reference>
<evidence type="ECO:0000256" key="1">
    <source>
        <dbReference type="SAM" id="Phobius"/>
    </source>
</evidence>
<keyword evidence="1" id="KW-1133">Transmembrane helix</keyword>
<comment type="caution">
    <text evidence="2">The sequence shown here is derived from an EMBL/GenBank/DDBJ whole genome shotgun (WGS) entry which is preliminary data.</text>
</comment>
<feature type="transmembrane region" description="Helical" evidence="1">
    <location>
        <begin position="53"/>
        <end position="73"/>
    </location>
</feature>
<sequence>MWSESSYRRLVRASAGYDILVTAAFATPWTFAWLHALLLRLTAGWPGSLPPFAPMHMLMVNLLGSLVLVWAVLRWRDPQVRFGRYDAAARLLFATWQGYALAHGASAIIALFLVFELGFGLLQSLPVRQPARIP</sequence>
<dbReference type="Proteomes" id="UP000306317">
    <property type="component" value="Unassembled WGS sequence"/>
</dbReference>
<name>A0A4S3KHU8_9GAMM</name>
<keyword evidence="1" id="KW-0472">Membrane</keyword>
<organism evidence="2 3">
    <name type="scientific">Rhodanobacter lindaniclasticus</name>
    <dbReference type="NCBI Taxonomy" id="75310"/>
    <lineage>
        <taxon>Bacteria</taxon>
        <taxon>Pseudomonadati</taxon>
        <taxon>Pseudomonadota</taxon>
        <taxon>Gammaproteobacteria</taxon>
        <taxon>Lysobacterales</taxon>
        <taxon>Rhodanobacteraceae</taxon>
        <taxon>Rhodanobacter</taxon>
    </lineage>
</organism>
<dbReference type="EMBL" id="MWIO01000017">
    <property type="protein sequence ID" value="THD08295.1"/>
    <property type="molecule type" value="Genomic_DNA"/>
</dbReference>
<protein>
    <submittedName>
        <fullName evidence="2">Uncharacterized protein</fullName>
    </submittedName>
</protein>
<dbReference type="OrthoDB" id="8926562at2"/>
<feature type="transmembrane region" description="Helical" evidence="1">
    <location>
        <begin position="20"/>
        <end position="41"/>
    </location>
</feature>
<evidence type="ECO:0000313" key="2">
    <source>
        <dbReference type="EMBL" id="THD08295.1"/>
    </source>
</evidence>
<gene>
    <name evidence="2" type="ORF">B1991_06440</name>
</gene>
<dbReference type="RefSeq" id="WP_136257892.1">
    <property type="nucleotide sequence ID" value="NZ_MWIO01000017.1"/>
</dbReference>
<keyword evidence="3" id="KW-1185">Reference proteome</keyword>
<dbReference type="AlphaFoldDB" id="A0A4S3KHU8"/>
<keyword evidence="1" id="KW-0812">Transmembrane</keyword>